<dbReference type="InterPro" id="IPR023346">
    <property type="entry name" value="Lysozyme-like_dom_sf"/>
</dbReference>
<dbReference type="Proteomes" id="UP000184932">
    <property type="component" value="Unassembled WGS sequence"/>
</dbReference>
<name>A0A1N6ETA2_9RHOB</name>
<evidence type="ECO:0000313" key="4">
    <source>
        <dbReference type="Proteomes" id="UP000184932"/>
    </source>
</evidence>
<gene>
    <name evidence="3" type="ORF">SAMN05444002_1087</name>
</gene>
<accession>A0A1N6ETA2</accession>
<dbReference type="Gene3D" id="1.10.530.10">
    <property type="match status" value="1"/>
</dbReference>
<dbReference type="EMBL" id="FSRL01000001">
    <property type="protein sequence ID" value="SIN86322.1"/>
    <property type="molecule type" value="Genomic_DNA"/>
</dbReference>
<dbReference type="OrthoDB" id="5763339at2"/>
<organism evidence="3 4">
    <name type="scientific">Vannielia litorea</name>
    <dbReference type="NCBI Taxonomy" id="1217970"/>
    <lineage>
        <taxon>Bacteria</taxon>
        <taxon>Pseudomonadati</taxon>
        <taxon>Pseudomonadota</taxon>
        <taxon>Alphaproteobacteria</taxon>
        <taxon>Rhodobacterales</taxon>
        <taxon>Paracoccaceae</taxon>
        <taxon>Vannielia</taxon>
    </lineage>
</organism>
<dbReference type="Pfam" id="PF01464">
    <property type="entry name" value="SLT"/>
    <property type="match status" value="1"/>
</dbReference>
<comment type="similarity">
    <text evidence="1">Belongs to the virb1 family.</text>
</comment>
<evidence type="ECO:0000259" key="2">
    <source>
        <dbReference type="Pfam" id="PF01464"/>
    </source>
</evidence>
<dbReference type="InterPro" id="IPR008258">
    <property type="entry name" value="Transglycosylase_SLT_dom_1"/>
</dbReference>
<reference evidence="4" key="1">
    <citation type="submission" date="2016-11" db="EMBL/GenBank/DDBJ databases">
        <authorList>
            <person name="Varghese N."/>
            <person name="Submissions S."/>
        </authorList>
    </citation>
    <scope>NUCLEOTIDE SEQUENCE [LARGE SCALE GENOMIC DNA]</scope>
    <source>
        <strain evidence="4">DSM 29440</strain>
    </source>
</reference>
<dbReference type="RefSeq" id="WP_074255195.1">
    <property type="nucleotide sequence ID" value="NZ_FSRL01000001.1"/>
</dbReference>
<dbReference type="CDD" id="cd00254">
    <property type="entry name" value="LT-like"/>
    <property type="match status" value="1"/>
</dbReference>
<evidence type="ECO:0000313" key="3">
    <source>
        <dbReference type="EMBL" id="SIN86322.1"/>
    </source>
</evidence>
<dbReference type="STRING" id="1217970.SAMN05444002_1087"/>
<feature type="domain" description="Transglycosylase SLT" evidence="2">
    <location>
        <begin position="114"/>
        <end position="188"/>
    </location>
</feature>
<protein>
    <submittedName>
        <fullName evidence="3">Transglycosylase SLT domain-containing protein</fullName>
    </submittedName>
</protein>
<dbReference type="SUPFAM" id="SSF53955">
    <property type="entry name" value="Lysozyme-like"/>
    <property type="match status" value="1"/>
</dbReference>
<sequence>MGGILPISAALVALLLLTEQASAEVSALRPVARITAMGGELPPGLTPAEPQVTRLRPKARPVTLPRTRWENVPGSTIWTRAAISALKAHGRPLLEFVPRDIAQFCPSYASQPLEKRAEFWVGFLSALAKHESTYRPRAVGGGGRWHGLLQITPSTARLYGCRAGTAAALLHGPTNLSCAVRIMSKTVRRDGVVGANGRGGVAADWGPMVYRAKRADIAAYTRVQSYCRPLSSVRPKARPTRG</sequence>
<evidence type="ECO:0000256" key="1">
    <source>
        <dbReference type="ARBA" id="ARBA00009387"/>
    </source>
</evidence>
<proteinExistence type="inferred from homology"/>
<keyword evidence="4" id="KW-1185">Reference proteome</keyword>
<dbReference type="AlphaFoldDB" id="A0A1N6ETA2"/>